<feature type="transmembrane region" description="Helical" evidence="8">
    <location>
        <begin position="203"/>
        <end position="228"/>
    </location>
</feature>
<comment type="subcellular location">
    <subcellularLocation>
        <location evidence="1 8">Membrane</location>
        <topology evidence="1 8">Multi-pass membrane protein</topology>
    </subcellularLocation>
</comment>
<reference evidence="9" key="1">
    <citation type="thesis" date="2020" institute="ProQuest LLC" country="789 East Eisenhower Parkway, Ann Arbor, MI, USA">
        <title>Comparative Genomics and Chromosome Evolution.</title>
        <authorList>
            <person name="Mudd A.B."/>
        </authorList>
    </citation>
    <scope>NUCLEOTIDE SEQUENCE</scope>
    <source>
        <strain evidence="9">HN-11 Male</strain>
        <tissue evidence="9">Kidney and liver</tissue>
    </source>
</reference>
<dbReference type="InterPro" id="IPR008952">
    <property type="entry name" value="Tetraspanin_EC2_sf"/>
</dbReference>
<organism evidence="9 10">
    <name type="scientific">Eleutherodactylus coqui</name>
    <name type="common">Puerto Rican coqui</name>
    <dbReference type="NCBI Taxonomy" id="57060"/>
    <lineage>
        <taxon>Eukaryota</taxon>
        <taxon>Metazoa</taxon>
        <taxon>Chordata</taxon>
        <taxon>Craniata</taxon>
        <taxon>Vertebrata</taxon>
        <taxon>Euteleostomi</taxon>
        <taxon>Amphibia</taxon>
        <taxon>Batrachia</taxon>
        <taxon>Anura</taxon>
        <taxon>Neobatrachia</taxon>
        <taxon>Hyloidea</taxon>
        <taxon>Eleutherodactylidae</taxon>
        <taxon>Eleutherodactylinae</taxon>
        <taxon>Eleutherodactylus</taxon>
        <taxon>Eleutherodactylus</taxon>
    </lineage>
</organism>
<feature type="transmembrane region" description="Helical" evidence="8">
    <location>
        <begin position="12"/>
        <end position="35"/>
    </location>
</feature>
<evidence type="ECO:0000256" key="3">
    <source>
        <dbReference type="ARBA" id="ARBA00022692"/>
    </source>
</evidence>
<evidence type="ECO:0000256" key="5">
    <source>
        <dbReference type="ARBA" id="ARBA00023136"/>
    </source>
</evidence>
<dbReference type="GO" id="GO:0005886">
    <property type="term" value="C:plasma membrane"/>
    <property type="evidence" value="ECO:0007669"/>
    <property type="project" value="TreeGrafter"/>
</dbReference>
<evidence type="ECO:0000256" key="7">
    <source>
        <dbReference type="PIRSR" id="PIRSR002419-1"/>
    </source>
</evidence>
<protein>
    <recommendedName>
        <fullName evidence="8">Tetraspanin</fullName>
    </recommendedName>
</protein>
<keyword evidence="4 8" id="KW-1133">Transmembrane helix</keyword>
<feature type="disulfide bond" evidence="7">
    <location>
        <begin position="145"/>
        <end position="170"/>
    </location>
</feature>
<proteinExistence type="inferred from homology"/>
<evidence type="ECO:0000313" key="10">
    <source>
        <dbReference type="Proteomes" id="UP000770717"/>
    </source>
</evidence>
<dbReference type="AlphaFoldDB" id="A0A8J6KE49"/>
<keyword evidence="3 8" id="KW-0812">Transmembrane</keyword>
<keyword evidence="7" id="KW-1015">Disulfide bond</keyword>
<keyword evidence="6" id="KW-0325">Glycoprotein</keyword>
<dbReference type="PIRSF" id="PIRSF002419">
    <property type="entry name" value="Tetraspanin"/>
    <property type="match status" value="1"/>
</dbReference>
<dbReference type="Pfam" id="PF00335">
    <property type="entry name" value="Tetraspanin"/>
    <property type="match status" value="1"/>
</dbReference>
<evidence type="ECO:0000313" key="9">
    <source>
        <dbReference type="EMBL" id="KAG9488330.1"/>
    </source>
</evidence>
<sequence>MGFGVFTSKTFLILLSLIFLAAAAALGYVGINLVVTYKQYEKFLQNAYVMLPAIIILAVAVLLFIIGLLGCFSSIQESCCGLGCFITLISIIFAAGVVTLLLGLVYKDKIDSEVEKNMKFLFEQYNGKTAGSSAVDFIQEELQCCGILNYTSWANATFYQTNHTVPQSCCKRNETNCKGKLDALNMINTEGCEKKLEQLIHEVLGFAMLVILAFAVLELLALISLCIIQRKYDREGYQVL</sequence>
<evidence type="ECO:0000256" key="2">
    <source>
        <dbReference type="ARBA" id="ARBA00006840"/>
    </source>
</evidence>
<dbReference type="SUPFAM" id="SSF48652">
    <property type="entry name" value="Tetraspanin"/>
    <property type="match status" value="1"/>
</dbReference>
<dbReference type="Proteomes" id="UP000770717">
    <property type="component" value="Unassembled WGS sequence"/>
</dbReference>
<comment type="similarity">
    <text evidence="2 8">Belongs to the tetraspanin (TM4SF) family.</text>
</comment>
<feature type="transmembrane region" description="Helical" evidence="8">
    <location>
        <begin position="47"/>
        <end position="72"/>
    </location>
</feature>
<evidence type="ECO:0000256" key="4">
    <source>
        <dbReference type="ARBA" id="ARBA00022989"/>
    </source>
</evidence>
<name>A0A8J6KE49_ELECQ</name>
<evidence type="ECO:0000256" key="6">
    <source>
        <dbReference type="ARBA" id="ARBA00023180"/>
    </source>
</evidence>
<gene>
    <name evidence="9" type="ORF">GDO78_007894</name>
</gene>
<dbReference type="OrthoDB" id="9993879at2759"/>
<accession>A0A8J6KE49</accession>
<comment type="caution">
    <text evidence="9">The sequence shown here is derived from an EMBL/GenBank/DDBJ whole genome shotgun (WGS) entry which is preliminary data.</text>
</comment>
<dbReference type="InterPro" id="IPR000301">
    <property type="entry name" value="Tetraspanin_animals"/>
</dbReference>
<keyword evidence="10" id="KW-1185">Reference proteome</keyword>
<evidence type="ECO:0000256" key="8">
    <source>
        <dbReference type="RuleBase" id="RU361218"/>
    </source>
</evidence>
<dbReference type="PANTHER" id="PTHR19282:SF120">
    <property type="entry name" value="TETRASPANIN-36"/>
    <property type="match status" value="1"/>
</dbReference>
<dbReference type="PANTHER" id="PTHR19282">
    <property type="entry name" value="TETRASPANIN"/>
    <property type="match status" value="1"/>
</dbReference>
<dbReference type="InterPro" id="IPR018499">
    <property type="entry name" value="Tetraspanin/Peripherin"/>
</dbReference>
<evidence type="ECO:0000256" key="1">
    <source>
        <dbReference type="ARBA" id="ARBA00004141"/>
    </source>
</evidence>
<keyword evidence="5 8" id="KW-0472">Membrane</keyword>
<dbReference type="PRINTS" id="PR00259">
    <property type="entry name" value="TMFOUR"/>
</dbReference>
<dbReference type="EMBL" id="WNTK01000003">
    <property type="protein sequence ID" value="KAG9488330.1"/>
    <property type="molecule type" value="Genomic_DNA"/>
</dbReference>
<feature type="transmembrane region" description="Helical" evidence="8">
    <location>
        <begin position="84"/>
        <end position="106"/>
    </location>
</feature>
<dbReference type="Gene3D" id="1.10.1450.10">
    <property type="entry name" value="Tetraspanin"/>
    <property type="match status" value="1"/>
</dbReference>